<sequence>MDASDNPLGHRTNILAAQRLQFYQGCVIIELHRLKFELNSVLGSRSLDERNVARIHKIFEIEGCGNLEPEHRVAALIDQETLSRALLLSDLSRESLLDPTNQPLLLLEGDVQLICVYGKHRLKAAELFGERRWLVDLYLDAIPSEALTQLREESAKSLDLTDGEIYRTLRLYQISQNSAQERKWRAKLKSDGRRQDIRRLQRDTALLESLDRLLPFLLHRYLSHIHERWSRIFEGEDASFVDPTSVHLVEGLMPQNSLEDRRRILNLVESRQIFALVTGVSQRQAMRERLLSTPGRIISLNTLTQDTLFLEEPAKALRHLCPKFTGSFRQVMLRHWSIDGSTFEIQKSEHKFGTMQQSANSFPLCMMQLWLFAFRHFIHQQRRAKIDLHDFGWSTEDHSLRKLAKLAERLGFKTEEITALANEDIYKSIAKGFIESLCREEFYIIEERRVQYLSGQLHKILRNLPRYSEEDLDAVEFTTINPEAAATNRFNCPTRDQHDQQRKHLFLEKVFGQSQPSAQYPTSLGVTREILYCFFGDIQTMISSQTDTVSEGYTEQISLQPNQGTLIDAPTALNPIISRLEALVEETEPNLDIIMTEQIETNEVPPDQSSSRYSRSPDTRRSPDARRSPDLRIITRDSPSEPVEMETYPSGTPDPPPPLASGFEDLSCIGPMESKNYLSVRHRIPEILRIWFQSQREVIVIFLFEFRTYYKLSTEGGLSLRLLLQDLSREHIFILINEFGIGTPDINKTYEAAMKERLLLVSRRENPAQGKNEVGLISLDRLQEYVSNYDIQTGKRKRNIDEGSGKRRPGLSRQSSEDDIR</sequence>
<dbReference type="GeneID" id="81597966"/>
<reference evidence="2" key="2">
    <citation type="journal article" date="2023" name="IMA Fungus">
        <title>Comparative genomic study of the Penicillium genus elucidates a diverse pangenome and 15 lateral gene transfer events.</title>
        <authorList>
            <person name="Petersen C."/>
            <person name="Sorensen T."/>
            <person name="Nielsen M.R."/>
            <person name="Sondergaard T.E."/>
            <person name="Sorensen J.L."/>
            <person name="Fitzpatrick D.A."/>
            <person name="Frisvad J.C."/>
            <person name="Nielsen K.L."/>
        </authorList>
    </citation>
    <scope>NUCLEOTIDE SEQUENCE</scope>
    <source>
        <strain evidence="2">IBT 16125</strain>
    </source>
</reference>
<proteinExistence type="predicted"/>
<evidence type="ECO:0000313" key="2">
    <source>
        <dbReference type="EMBL" id="KAJ5456077.1"/>
    </source>
</evidence>
<keyword evidence="3" id="KW-1185">Reference proteome</keyword>
<accession>A0AAD6CCD3</accession>
<reference evidence="2" key="1">
    <citation type="submission" date="2022-12" db="EMBL/GenBank/DDBJ databases">
        <authorList>
            <person name="Petersen C."/>
        </authorList>
    </citation>
    <scope>NUCLEOTIDE SEQUENCE</scope>
    <source>
        <strain evidence="2">IBT 16125</strain>
    </source>
</reference>
<feature type="region of interest" description="Disordered" evidence="1">
    <location>
        <begin position="796"/>
        <end position="821"/>
    </location>
</feature>
<name>A0AAD6CCD3_9EURO</name>
<feature type="compositionally biased region" description="Basic and acidic residues" evidence="1">
    <location>
        <begin position="615"/>
        <end position="639"/>
    </location>
</feature>
<dbReference type="Proteomes" id="UP001213681">
    <property type="component" value="Unassembled WGS sequence"/>
</dbReference>
<dbReference type="EMBL" id="JAPVEA010000004">
    <property type="protein sequence ID" value="KAJ5456077.1"/>
    <property type="molecule type" value="Genomic_DNA"/>
</dbReference>
<organism evidence="2 3">
    <name type="scientific">Penicillium daleae</name>
    <dbReference type="NCBI Taxonomy" id="63821"/>
    <lineage>
        <taxon>Eukaryota</taxon>
        <taxon>Fungi</taxon>
        <taxon>Dikarya</taxon>
        <taxon>Ascomycota</taxon>
        <taxon>Pezizomycotina</taxon>
        <taxon>Eurotiomycetes</taxon>
        <taxon>Eurotiomycetidae</taxon>
        <taxon>Eurotiales</taxon>
        <taxon>Aspergillaceae</taxon>
        <taxon>Penicillium</taxon>
    </lineage>
</organism>
<evidence type="ECO:0000313" key="3">
    <source>
        <dbReference type="Proteomes" id="UP001213681"/>
    </source>
</evidence>
<dbReference type="InterPro" id="IPR022198">
    <property type="entry name" value="DUF3723"/>
</dbReference>
<protein>
    <submittedName>
        <fullName evidence="2">Uncharacterized protein</fullName>
    </submittedName>
</protein>
<comment type="caution">
    <text evidence="2">The sequence shown here is derived from an EMBL/GenBank/DDBJ whole genome shotgun (WGS) entry which is preliminary data.</text>
</comment>
<dbReference type="Pfam" id="PF12520">
    <property type="entry name" value="DUF3723"/>
    <property type="match status" value="2"/>
</dbReference>
<dbReference type="AlphaFoldDB" id="A0AAD6CCD3"/>
<feature type="region of interest" description="Disordered" evidence="1">
    <location>
        <begin position="597"/>
        <end position="657"/>
    </location>
</feature>
<gene>
    <name evidence="2" type="ORF">N7458_004341</name>
</gene>
<dbReference type="RefSeq" id="XP_056768450.1">
    <property type="nucleotide sequence ID" value="XM_056907723.1"/>
</dbReference>
<evidence type="ECO:0000256" key="1">
    <source>
        <dbReference type="SAM" id="MobiDB-lite"/>
    </source>
</evidence>